<dbReference type="AlphaFoldDB" id="A0A1I1A7H1"/>
<sequence>MDTSDYLDVFLDESDEHLQSINHHLLELEQNPENPDIVHDIFRSAHTLKGMAGTMAFHDIAALTHQMENVFDQIRNQELDVTEDVMDVMFLAVQSLEDMVEAIRDGGDGSMDVRELVSQLKQIETGDFQPPEPERHAG</sequence>
<dbReference type="SMART" id="SM00073">
    <property type="entry name" value="HPT"/>
    <property type="match status" value="1"/>
</dbReference>
<dbReference type="GO" id="GO:0000160">
    <property type="term" value="P:phosphorelay signal transduction system"/>
    <property type="evidence" value="ECO:0007669"/>
    <property type="project" value="InterPro"/>
</dbReference>
<evidence type="ECO:0000256" key="1">
    <source>
        <dbReference type="PROSITE-ProRule" id="PRU00110"/>
    </source>
</evidence>
<evidence type="ECO:0000313" key="5">
    <source>
        <dbReference type="Proteomes" id="UP000198642"/>
    </source>
</evidence>
<dbReference type="InterPro" id="IPR051315">
    <property type="entry name" value="Bact_Chemotaxis_CheA"/>
</dbReference>
<dbReference type="Gene3D" id="1.20.120.160">
    <property type="entry name" value="HPT domain"/>
    <property type="match status" value="1"/>
</dbReference>
<keyword evidence="5" id="KW-1185">Reference proteome</keyword>
<organism evidence="3 5">
    <name type="scientific">Lentibacillus halodurans</name>
    <dbReference type="NCBI Taxonomy" id="237679"/>
    <lineage>
        <taxon>Bacteria</taxon>
        <taxon>Bacillati</taxon>
        <taxon>Bacillota</taxon>
        <taxon>Bacilli</taxon>
        <taxon>Bacillales</taxon>
        <taxon>Bacillaceae</taxon>
        <taxon>Lentibacillus</taxon>
    </lineage>
</organism>
<keyword evidence="1" id="KW-0597">Phosphoprotein</keyword>
<dbReference type="PANTHER" id="PTHR43395">
    <property type="entry name" value="SENSOR HISTIDINE KINASE CHEA"/>
    <property type="match status" value="1"/>
</dbReference>
<evidence type="ECO:0000313" key="4">
    <source>
        <dbReference type="EMBL" id="SFB35894.1"/>
    </source>
</evidence>
<dbReference type="Pfam" id="PF01627">
    <property type="entry name" value="Hpt"/>
    <property type="match status" value="1"/>
</dbReference>
<reference evidence="3 5" key="1">
    <citation type="submission" date="2016-10" db="EMBL/GenBank/DDBJ databases">
        <authorList>
            <person name="de Groot N.N."/>
        </authorList>
    </citation>
    <scope>NUCLEOTIDE SEQUENCE [LARGE SCALE GENOMIC DNA]</scope>
    <source>
        <strain evidence="3 5">CGMCC 1.3702</strain>
    </source>
</reference>
<feature type="modified residue" description="Phosphohistidine" evidence="1">
    <location>
        <position position="46"/>
    </location>
</feature>
<dbReference type="SUPFAM" id="SSF47226">
    <property type="entry name" value="Histidine-containing phosphotransfer domain, HPT domain"/>
    <property type="match status" value="1"/>
</dbReference>
<feature type="domain" description="HPt" evidence="2">
    <location>
        <begin position="1"/>
        <end position="103"/>
    </location>
</feature>
<dbReference type="EMBL" id="FOJW01000016">
    <property type="protein sequence ID" value="SFB32380.1"/>
    <property type="molecule type" value="Genomic_DNA"/>
</dbReference>
<proteinExistence type="predicted"/>
<dbReference type="EMBL" id="FOJW01000019">
    <property type="protein sequence ID" value="SFB35894.1"/>
    <property type="molecule type" value="Genomic_DNA"/>
</dbReference>
<feature type="non-terminal residue" evidence="3">
    <location>
        <position position="138"/>
    </location>
</feature>
<dbReference type="STRING" id="237679.SAMN04488072_1161"/>
<dbReference type="CDD" id="cd00088">
    <property type="entry name" value="HPT"/>
    <property type="match status" value="1"/>
</dbReference>
<dbReference type="PROSITE" id="PS50894">
    <property type="entry name" value="HPT"/>
    <property type="match status" value="1"/>
</dbReference>
<dbReference type="InterPro" id="IPR008207">
    <property type="entry name" value="Sig_transdc_His_kin_Hpt_dom"/>
</dbReference>
<gene>
    <name evidence="3" type="ORF">SAMN04488072_1161</name>
    <name evidence="4" type="ORF">SAMN04488072_1191</name>
</gene>
<dbReference type="InterPro" id="IPR036641">
    <property type="entry name" value="HPT_dom_sf"/>
</dbReference>
<dbReference type="RefSeq" id="WP_170848281.1">
    <property type="nucleotide sequence ID" value="NZ_FOJW01000016.1"/>
</dbReference>
<protein>
    <submittedName>
        <fullName evidence="3">Hpt domain-containing protein</fullName>
    </submittedName>
</protein>
<evidence type="ECO:0000259" key="2">
    <source>
        <dbReference type="PROSITE" id="PS50894"/>
    </source>
</evidence>
<dbReference type="PANTHER" id="PTHR43395:SF1">
    <property type="entry name" value="CHEMOTAXIS PROTEIN CHEA"/>
    <property type="match status" value="1"/>
</dbReference>
<name>A0A1I1A7H1_9BACI</name>
<evidence type="ECO:0000313" key="3">
    <source>
        <dbReference type="EMBL" id="SFB32380.1"/>
    </source>
</evidence>
<dbReference type="Proteomes" id="UP000198642">
    <property type="component" value="Unassembled WGS sequence"/>
</dbReference>
<accession>A0A1I1A7H1</accession>